<dbReference type="EMBL" id="QZEY01000004">
    <property type="protein sequence ID" value="RJL32775.1"/>
    <property type="molecule type" value="Genomic_DNA"/>
</dbReference>
<dbReference type="PANTHER" id="PTHR40112">
    <property type="entry name" value="H2HPP ISOMERASE"/>
    <property type="match status" value="1"/>
</dbReference>
<dbReference type="InterPro" id="IPR013096">
    <property type="entry name" value="Cupin_2"/>
</dbReference>
<comment type="caution">
    <text evidence="2">The sequence shown here is derived from an EMBL/GenBank/DDBJ whole genome shotgun (WGS) entry which is preliminary data.</text>
</comment>
<proteinExistence type="predicted"/>
<dbReference type="OrthoDB" id="4227163at2"/>
<dbReference type="InterPro" id="IPR017102">
    <property type="entry name" value="UCP037087"/>
</dbReference>
<evidence type="ECO:0000313" key="3">
    <source>
        <dbReference type="Proteomes" id="UP000265768"/>
    </source>
</evidence>
<keyword evidence="3" id="KW-1185">Reference proteome</keyword>
<dbReference type="InterPro" id="IPR011051">
    <property type="entry name" value="RmlC_Cupin_sf"/>
</dbReference>
<evidence type="ECO:0000259" key="1">
    <source>
        <dbReference type="Pfam" id="PF07883"/>
    </source>
</evidence>
<dbReference type="CDD" id="cd02210">
    <property type="entry name" value="cupin_BLR2406-like"/>
    <property type="match status" value="1"/>
</dbReference>
<organism evidence="2 3">
    <name type="scientific">Bailinhaonella thermotolerans</name>
    <dbReference type="NCBI Taxonomy" id="1070861"/>
    <lineage>
        <taxon>Bacteria</taxon>
        <taxon>Bacillati</taxon>
        <taxon>Actinomycetota</taxon>
        <taxon>Actinomycetes</taxon>
        <taxon>Streptosporangiales</taxon>
        <taxon>Streptosporangiaceae</taxon>
        <taxon>Bailinhaonella</taxon>
    </lineage>
</organism>
<gene>
    <name evidence="2" type="ORF">D5H75_15015</name>
</gene>
<dbReference type="InterPro" id="IPR052535">
    <property type="entry name" value="Bacilysin_H2HPP_isomerase"/>
</dbReference>
<sequence length="145" mass="15703">MGDTRDGGEVKIVRSAPMYEGKQDLKFFSGIAAETVGSRGICMHLLTIPAGAAGRAHKHEHHESAIYMLKGRVGVWYGEGLRGYQEVGPGEFVYVPADVPHLPVNLSETEPAEAVIARTDPSEQESTVLLPDLEDRVAALRRPAP</sequence>
<dbReference type="Proteomes" id="UP000265768">
    <property type="component" value="Unassembled WGS sequence"/>
</dbReference>
<dbReference type="Gene3D" id="2.60.120.10">
    <property type="entry name" value="Jelly Rolls"/>
    <property type="match status" value="1"/>
</dbReference>
<evidence type="ECO:0000313" key="2">
    <source>
        <dbReference type="EMBL" id="RJL32775.1"/>
    </source>
</evidence>
<dbReference type="AlphaFoldDB" id="A0A3A4B3L8"/>
<dbReference type="RefSeq" id="WP_119927025.1">
    <property type="nucleotide sequence ID" value="NZ_QZEY01000004.1"/>
</dbReference>
<dbReference type="Pfam" id="PF07883">
    <property type="entry name" value="Cupin_2"/>
    <property type="match status" value="1"/>
</dbReference>
<dbReference type="SUPFAM" id="SSF51182">
    <property type="entry name" value="RmlC-like cupins"/>
    <property type="match status" value="1"/>
</dbReference>
<protein>
    <submittedName>
        <fullName evidence="2">Cupin domain-containing protein</fullName>
    </submittedName>
</protein>
<dbReference type="PIRSF" id="PIRSF037087">
    <property type="entry name" value="UCP037087"/>
    <property type="match status" value="1"/>
</dbReference>
<dbReference type="PANTHER" id="PTHR40112:SF1">
    <property type="entry name" value="H2HPP ISOMERASE"/>
    <property type="match status" value="1"/>
</dbReference>
<accession>A0A3A4B3L8</accession>
<name>A0A3A4B3L8_9ACTN</name>
<dbReference type="InterPro" id="IPR014710">
    <property type="entry name" value="RmlC-like_jellyroll"/>
</dbReference>
<reference evidence="2 3" key="1">
    <citation type="submission" date="2018-09" db="EMBL/GenBank/DDBJ databases">
        <title>YIM 75507 draft genome.</title>
        <authorList>
            <person name="Tang S."/>
            <person name="Feng Y."/>
        </authorList>
    </citation>
    <scope>NUCLEOTIDE SEQUENCE [LARGE SCALE GENOMIC DNA]</scope>
    <source>
        <strain evidence="2 3">YIM 75507</strain>
    </source>
</reference>
<feature type="domain" description="Cupin type-2" evidence="1">
    <location>
        <begin position="45"/>
        <end position="115"/>
    </location>
</feature>